<organism evidence="1 2">
    <name type="scientific">Phyllosticta capitalensis</name>
    <dbReference type="NCBI Taxonomy" id="121624"/>
    <lineage>
        <taxon>Eukaryota</taxon>
        <taxon>Fungi</taxon>
        <taxon>Dikarya</taxon>
        <taxon>Ascomycota</taxon>
        <taxon>Pezizomycotina</taxon>
        <taxon>Dothideomycetes</taxon>
        <taxon>Dothideomycetes incertae sedis</taxon>
        <taxon>Botryosphaeriales</taxon>
        <taxon>Phyllostictaceae</taxon>
        <taxon>Phyllosticta</taxon>
    </lineage>
</organism>
<evidence type="ECO:0000313" key="1">
    <source>
        <dbReference type="EMBL" id="KAK8247308.1"/>
    </source>
</evidence>
<evidence type="ECO:0000313" key="2">
    <source>
        <dbReference type="Proteomes" id="UP001492380"/>
    </source>
</evidence>
<protein>
    <submittedName>
        <fullName evidence="1">Uncharacterized protein</fullName>
    </submittedName>
</protein>
<keyword evidence="2" id="KW-1185">Reference proteome</keyword>
<dbReference type="EMBL" id="JBBWRZ010000001">
    <property type="protein sequence ID" value="KAK8247308.1"/>
    <property type="molecule type" value="Genomic_DNA"/>
</dbReference>
<reference evidence="1 2" key="1">
    <citation type="submission" date="2024-04" db="EMBL/GenBank/DDBJ databases">
        <title>Phyllosticta paracitricarpa is synonymous to the EU quarantine fungus P. citricarpa based on phylogenomic analyses.</title>
        <authorList>
            <consortium name="Lawrence Berkeley National Laboratory"/>
            <person name="Van Ingen-Buijs V.A."/>
            <person name="Van Westerhoven A.C."/>
            <person name="Haridas S."/>
            <person name="Skiadas P."/>
            <person name="Martin F."/>
            <person name="Groenewald J.Z."/>
            <person name="Crous P.W."/>
            <person name="Seidl M.F."/>
        </authorList>
    </citation>
    <scope>NUCLEOTIDE SEQUENCE [LARGE SCALE GENOMIC DNA]</scope>
    <source>
        <strain evidence="1 2">CBS 123374</strain>
    </source>
</reference>
<dbReference type="Proteomes" id="UP001492380">
    <property type="component" value="Unassembled WGS sequence"/>
</dbReference>
<accession>A0ABR1Z4J9</accession>
<sequence length="208" mass="23351">MRTTSERYVSICTRALGLAEDMCCWKRTGRPCAKVTQPKEHRDKDTIVDGLIQRLNTIARDQHRHATKAIVWSSTTLGSSTLGQPSSPRAKRNDMGHITIAHPTLCGLQRLRCVSPAPERLRTSRNMRNVKRGQGEKHQEKALGCPIKGVHQIIRSHEIHALFISDSVLHDPENKSDTFLTPAAIGRLQVNCTCPTEGMENPHRTRPR</sequence>
<gene>
    <name evidence="1" type="ORF">HDK90DRAFT_474073</name>
</gene>
<proteinExistence type="predicted"/>
<name>A0ABR1Z4J9_9PEZI</name>
<comment type="caution">
    <text evidence="1">The sequence shown here is derived from an EMBL/GenBank/DDBJ whole genome shotgun (WGS) entry which is preliminary data.</text>
</comment>